<dbReference type="SUPFAM" id="SSF103473">
    <property type="entry name" value="MFS general substrate transporter"/>
    <property type="match status" value="1"/>
</dbReference>
<accession>A0AA39XQP1</accession>
<evidence type="ECO:0000256" key="1">
    <source>
        <dbReference type="ARBA" id="ARBA00004141"/>
    </source>
</evidence>
<keyword evidence="3 7" id="KW-0812">Transmembrane</keyword>
<dbReference type="PANTHER" id="PTHR43791:SF36">
    <property type="entry name" value="TRANSPORTER, PUTATIVE (AFU_ORTHOLOGUE AFUA_6G08340)-RELATED"/>
    <property type="match status" value="1"/>
</dbReference>
<evidence type="ECO:0000256" key="7">
    <source>
        <dbReference type="SAM" id="Phobius"/>
    </source>
</evidence>
<protein>
    <submittedName>
        <fullName evidence="9">Transporter</fullName>
    </submittedName>
</protein>
<feature type="domain" description="Major facilitator superfamily (MFS) profile" evidence="8">
    <location>
        <begin position="43"/>
        <end position="456"/>
    </location>
</feature>
<feature type="transmembrane region" description="Helical" evidence="7">
    <location>
        <begin position="363"/>
        <end position="384"/>
    </location>
</feature>
<keyword evidence="10" id="KW-1185">Reference proteome</keyword>
<organism evidence="9 10">
    <name type="scientific">Lasiodiplodia hormozganensis</name>
    <dbReference type="NCBI Taxonomy" id="869390"/>
    <lineage>
        <taxon>Eukaryota</taxon>
        <taxon>Fungi</taxon>
        <taxon>Dikarya</taxon>
        <taxon>Ascomycota</taxon>
        <taxon>Pezizomycotina</taxon>
        <taxon>Dothideomycetes</taxon>
        <taxon>Dothideomycetes incertae sedis</taxon>
        <taxon>Botryosphaeriales</taxon>
        <taxon>Botryosphaeriaceae</taxon>
        <taxon>Lasiodiplodia</taxon>
    </lineage>
</organism>
<evidence type="ECO:0000313" key="10">
    <source>
        <dbReference type="Proteomes" id="UP001175001"/>
    </source>
</evidence>
<dbReference type="InterPro" id="IPR020846">
    <property type="entry name" value="MFS_dom"/>
</dbReference>
<dbReference type="GO" id="GO:0016020">
    <property type="term" value="C:membrane"/>
    <property type="evidence" value="ECO:0007669"/>
    <property type="project" value="UniProtKB-SubCell"/>
</dbReference>
<feature type="region of interest" description="Disordered" evidence="6">
    <location>
        <begin position="1"/>
        <end position="27"/>
    </location>
</feature>
<proteinExistence type="predicted"/>
<keyword evidence="4 7" id="KW-1133">Transmembrane helix</keyword>
<feature type="transmembrane region" description="Helical" evidence="7">
    <location>
        <begin position="203"/>
        <end position="223"/>
    </location>
</feature>
<feature type="transmembrane region" description="Helical" evidence="7">
    <location>
        <begin position="82"/>
        <end position="102"/>
    </location>
</feature>
<comment type="subcellular location">
    <subcellularLocation>
        <location evidence="1">Membrane</location>
        <topology evidence="1">Multi-pass membrane protein</topology>
    </subcellularLocation>
</comment>
<reference evidence="9" key="1">
    <citation type="submission" date="2023-06" db="EMBL/GenBank/DDBJ databases">
        <title>Multi-omics analyses reveal the molecular pathogenesis toolkit of Lasiodiplodia hormozganensis, a cross-kingdom pathogen.</title>
        <authorList>
            <person name="Felix C."/>
            <person name="Meneses R."/>
            <person name="Goncalves M.F.M."/>
            <person name="Tilleman L."/>
            <person name="Duarte A.S."/>
            <person name="Jorrin-Novo J.V."/>
            <person name="Van De Peer Y."/>
            <person name="Deforce D."/>
            <person name="Van Nieuwerburgh F."/>
            <person name="Esteves A.C."/>
            <person name="Alves A."/>
        </authorList>
    </citation>
    <scope>NUCLEOTIDE SEQUENCE</scope>
    <source>
        <strain evidence="9">CBS 339.90</strain>
    </source>
</reference>
<dbReference type="AlphaFoldDB" id="A0AA39XQP1"/>
<evidence type="ECO:0000256" key="6">
    <source>
        <dbReference type="SAM" id="MobiDB-lite"/>
    </source>
</evidence>
<feature type="transmembrane region" description="Helical" evidence="7">
    <location>
        <begin position="139"/>
        <end position="158"/>
    </location>
</feature>
<dbReference type="PANTHER" id="PTHR43791">
    <property type="entry name" value="PERMEASE-RELATED"/>
    <property type="match status" value="1"/>
</dbReference>
<evidence type="ECO:0000259" key="8">
    <source>
        <dbReference type="PROSITE" id="PS50850"/>
    </source>
</evidence>
<dbReference type="EMBL" id="JAUJDW010000095">
    <property type="protein sequence ID" value="KAK0638349.1"/>
    <property type="molecule type" value="Genomic_DNA"/>
</dbReference>
<feature type="transmembrane region" description="Helical" evidence="7">
    <location>
        <begin position="336"/>
        <end position="357"/>
    </location>
</feature>
<evidence type="ECO:0000313" key="9">
    <source>
        <dbReference type="EMBL" id="KAK0638349.1"/>
    </source>
</evidence>
<dbReference type="InterPro" id="IPR036259">
    <property type="entry name" value="MFS_trans_sf"/>
</dbReference>
<dbReference type="Pfam" id="PF07690">
    <property type="entry name" value="MFS_1"/>
    <property type="match status" value="1"/>
</dbReference>
<dbReference type="InterPro" id="IPR011701">
    <property type="entry name" value="MFS"/>
</dbReference>
<sequence>MTSLSKESPALHMENVDNGNSNTPVGHDVEKEKKLVRKLDCVILPWVMLMYLLSYMDRSNFGNVREIGLEQDLELTPTLYEWASATFYIGTVLFGTIGGLMLKVVPPSTWLAGCLVGWGAMSTLQASCTNAAGLITLRFFLGVFEASFAPGCALYLSFWYLKSELSLRIAAYAGMSALSGVISGLVAYGLGAADGLLIESWQAVFIIEGLPTVLCGVLTFWILPGQPEAGRSHWFSEDEYQIILQRRTRFVRNQDDGIKLSQVKGAFLDYRLYLFAFIYSGLSLSLAVMSVFLPTIVATLGYESVKANLMTAPAYASAYVCLLLTAHLSDRTRLRGAPVAVGGFIAGTGYVLLGLLHEHRARYASAFLAVVGTYMAYPIVLAWIPSTFGGDTKSGVGVGVVIAVGHAVGIAASYIYPKNQAPQYFMGNVVSSVLTFTTAIAAIAMSLLLYLENRSRDRRYGKPEVDCSIDMGADADGNPSYRYDI</sequence>
<dbReference type="PROSITE" id="PS50850">
    <property type="entry name" value="MFS"/>
    <property type="match status" value="1"/>
</dbReference>
<feature type="transmembrane region" description="Helical" evidence="7">
    <location>
        <begin position="170"/>
        <end position="191"/>
    </location>
</feature>
<evidence type="ECO:0000256" key="5">
    <source>
        <dbReference type="ARBA" id="ARBA00023136"/>
    </source>
</evidence>
<feature type="transmembrane region" description="Helical" evidence="7">
    <location>
        <begin position="272"/>
        <end position="297"/>
    </location>
</feature>
<feature type="transmembrane region" description="Helical" evidence="7">
    <location>
        <begin position="396"/>
        <end position="417"/>
    </location>
</feature>
<evidence type="ECO:0000256" key="3">
    <source>
        <dbReference type="ARBA" id="ARBA00022692"/>
    </source>
</evidence>
<gene>
    <name evidence="9" type="ORF">DIS24_g9883</name>
</gene>
<dbReference type="FunFam" id="1.20.1250.20:FF:000013">
    <property type="entry name" value="MFS general substrate transporter"/>
    <property type="match status" value="1"/>
</dbReference>
<dbReference type="GO" id="GO:0022857">
    <property type="term" value="F:transmembrane transporter activity"/>
    <property type="evidence" value="ECO:0007669"/>
    <property type="project" value="InterPro"/>
</dbReference>
<name>A0AA39XQP1_9PEZI</name>
<keyword evidence="2" id="KW-0813">Transport</keyword>
<evidence type="ECO:0000256" key="4">
    <source>
        <dbReference type="ARBA" id="ARBA00022989"/>
    </source>
</evidence>
<evidence type="ECO:0000256" key="2">
    <source>
        <dbReference type="ARBA" id="ARBA00022448"/>
    </source>
</evidence>
<comment type="caution">
    <text evidence="9">The sequence shown here is derived from an EMBL/GenBank/DDBJ whole genome shotgun (WGS) entry which is preliminary data.</text>
</comment>
<dbReference type="Proteomes" id="UP001175001">
    <property type="component" value="Unassembled WGS sequence"/>
</dbReference>
<keyword evidence="5 7" id="KW-0472">Membrane</keyword>
<dbReference type="FunFam" id="1.20.1250.20:FF:000018">
    <property type="entry name" value="MFS transporter permease"/>
    <property type="match status" value="1"/>
</dbReference>
<feature type="transmembrane region" description="Helical" evidence="7">
    <location>
        <begin position="429"/>
        <end position="451"/>
    </location>
</feature>
<dbReference type="Gene3D" id="1.20.1250.20">
    <property type="entry name" value="MFS general substrate transporter like domains"/>
    <property type="match status" value="2"/>
</dbReference>
<feature type="transmembrane region" description="Helical" evidence="7">
    <location>
        <begin position="309"/>
        <end position="329"/>
    </location>
</feature>